<dbReference type="GO" id="GO:0016998">
    <property type="term" value="P:cell wall macromolecule catabolic process"/>
    <property type="evidence" value="ECO:0007669"/>
    <property type="project" value="InterPro"/>
</dbReference>
<dbReference type="EMBL" id="ABYI02000023">
    <property type="protein sequence ID" value="EEG73561.1"/>
    <property type="molecule type" value="Genomic_DNA"/>
</dbReference>
<dbReference type="Gene3D" id="2.10.270.10">
    <property type="entry name" value="Cholin Binding"/>
    <property type="match status" value="10"/>
</dbReference>
<dbReference type="Proteomes" id="UP000004893">
    <property type="component" value="Unassembled WGS sequence"/>
</dbReference>
<keyword evidence="6" id="KW-1185">Reference proteome</keyword>
<dbReference type="SUPFAM" id="SSF51445">
    <property type="entry name" value="(Trans)glycosidases"/>
    <property type="match status" value="1"/>
</dbReference>
<proteinExistence type="inferred from homology"/>
<dbReference type="PROSITE" id="PS51257">
    <property type="entry name" value="PROKAR_LIPOPROTEIN"/>
    <property type="match status" value="1"/>
</dbReference>
<keyword evidence="4" id="KW-0732">Signal</keyword>
<dbReference type="PROSITE" id="PS51904">
    <property type="entry name" value="GLYCOSYL_HYDROL_F25_2"/>
    <property type="match status" value="1"/>
</dbReference>
<dbReference type="Pfam" id="PF19127">
    <property type="entry name" value="Choline_bind_3"/>
    <property type="match status" value="2"/>
</dbReference>
<dbReference type="GO" id="GO:0009253">
    <property type="term" value="P:peptidoglycan catabolic process"/>
    <property type="evidence" value="ECO:0007669"/>
    <property type="project" value="InterPro"/>
</dbReference>
<organism evidence="5 6">
    <name type="scientific">[Clostridium] hylemonae DSM 15053</name>
    <dbReference type="NCBI Taxonomy" id="553973"/>
    <lineage>
        <taxon>Bacteria</taxon>
        <taxon>Bacillati</taxon>
        <taxon>Bacillota</taxon>
        <taxon>Clostridia</taxon>
        <taxon>Lachnospirales</taxon>
        <taxon>Lachnospiraceae</taxon>
    </lineage>
</organism>
<dbReference type="Pfam" id="PF01183">
    <property type="entry name" value="Glyco_hydro_25"/>
    <property type="match status" value="1"/>
</dbReference>
<gene>
    <name evidence="5" type="ORF">CLOHYLEM_06243</name>
</gene>
<dbReference type="PANTHER" id="PTHR34135">
    <property type="entry name" value="LYSOZYME"/>
    <property type="match status" value="1"/>
</dbReference>
<keyword evidence="5" id="KW-0378">Hydrolase</keyword>
<dbReference type="eggNOG" id="COG5263">
    <property type="taxonomic scope" value="Bacteria"/>
</dbReference>
<dbReference type="CDD" id="cd06414">
    <property type="entry name" value="GH25_LytC-like"/>
    <property type="match status" value="1"/>
</dbReference>
<dbReference type="GO" id="GO:0003796">
    <property type="term" value="F:lysozyme activity"/>
    <property type="evidence" value="ECO:0007669"/>
    <property type="project" value="InterPro"/>
</dbReference>
<evidence type="ECO:0000313" key="6">
    <source>
        <dbReference type="Proteomes" id="UP000004893"/>
    </source>
</evidence>
<dbReference type="InterPro" id="IPR017853">
    <property type="entry name" value="GH"/>
</dbReference>
<dbReference type="Pfam" id="PF01473">
    <property type="entry name" value="Choline_bind_1"/>
    <property type="match status" value="4"/>
</dbReference>
<dbReference type="InterPro" id="IPR002053">
    <property type="entry name" value="Glyco_hydro_25"/>
</dbReference>
<dbReference type="InterPro" id="IPR018337">
    <property type="entry name" value="Cell_wall/Cho-bd_repeat"/>
</dbReference>
<evidence type="ECO:0000256" key="1">
    <source>
        <dbReference type="ARBA" id="ARBA00010646"/>
    </source>
</evidence>
<dbReference type="STRING" id="553973.CLOHYLEM_06243"/>
<reference evidence="5" key="1">
    <citation type="submission" date="2009-02" db="EMBL/GenBank/DDBJ databases">
        <authorList>
            <person name="Fulton L."/>
            <person name="Clifton S."/>
            <person name="Fulton B."/>
            <person name="Xu J."/>
            <person name="Minx P."/>
            <person name="Pepin K.H."/>
            <person name="Johnson M."/>
            <person name="Bhonagiri V."/>
            <person name="Nash W.E."/>
            <person name="Mardis E.R."/>
            <person name="Wilson R.K."/>
        </authorList>
    </citation>
    <scope>NUCLEOTIDE SEQUENCE [LARGE SCALE GENOMIC DNA]</scope>
    <source>
        <strain evidence="5">DSM 15053</strain>
    </source>
</reference>
<name>C0C2D7_9FIRM</name>
<evidence type="ECO:0000256" key="3">
    <source>
        <dbReference type="PROSITE-ProRule" id="PRU00591"/>
    </source>
</evidence>
<keyword evidence="2" id="KW-0677">Repeat</keyword>
<evidence type="ECO:0000256" key="2">
    <source>
        <dbReference type="ARBA" id="ARBA00022737"/>
    </source>
</evidence>
<dbReference type="HOGENOM" id="CLU_292979_0_0_9"/>
<dbReference type="PANTHER" id="PTHR34135:SF2">
    <property type="entry name" value="LYSOZYME"/>
    <property type="match status" value="1"/>
</dbReference>
<dbReference type="RefSeq" id="WP_006443595.1">
    <property type="nucleotide sequence ID" value="NZ_GG657759.1"/>
</dbReference>
<dbReference type="Gene3D" id="3.20.20.80">
    <property type="entry name" value="Glycosidases"/>
    <property type="match status" value="1"/>
</dbReference>
<dbReference type="PROSITE" id="PS51170">
    <property type="entry name" value="CW"/>
    <property type="match status" value="1"/>
</dbReference>
<feature type="repeat" description="Cell wall-binding" evidence="3">
    <location>
        <begin position="776"/>
        <end position="795"/>
    </location>
</feature>
<reference evidence="5" key="2">
    <citation type="submission" date="2013-06" db="EMBL/GenBank/DDBJ databases">
        <title>Draft genome sequence of Clostridium hylemonae (DSM 15053).</title>
        <authorList>
            <person name="Sudarsanam P."/>
            <person name="Ley R."/>
            <person name="Guruge J."/>
            <person name="Turnbaugh P.J."/>
            <person name="Mahowald M."/>
            <person name="Liep D."/>
            <person name="Gordon J."/>
        </authorList>
    </citation>
    <scope>NUCLEOTIDE SEQUENCE</scope>
    <source>
        <strain evidence="5">DSM 15053</strain>
    </source>
</reference>
<dbReference type="eggNOG" id="COG3757">
    <property type="taxonomic scope" value="Bacteria"/>
</dbReference>
<evidence type="ECO:0000256" key="4">
    <source>
        <dbReference type="SAM" id="SignalP"/>
    </source>
</evidence>
<accession>C0C2D7</accession>
<dbReference type="SUPFAM" id="SSF69360">
    <property type="entry name" value="Cell wall binding repeat"/>
    <property type="match status" value="4"/>
</dbReference>
<sequence>MKSKKILSLLLVAVFSCQTATVYADEGDGYQADEISEEQIYEKELPKFSIEDMNLIIGEQRYFYALPDDLNLQENELKVTVEDEAVVKIQIAAPESLEADIKDGVPENAQWYCAIGISQGETMICIQMGNKEKKIPVIVSGQEGDSEEKNEKNTEEGQIDGEAITKDKIAENTYNTFSVQTGWTEREGKKYYINGNGEACKGITKIEGVLYYFDENTGALTESAGWIDINGSRYFCNEEGKLYNRQFIKFGNIYYYMGADGSLQKGIFQADGKKYYADPATGQVNLKAGWIEDSGKRYFANEEGILYINQFIKFGSIYHYLGDDGSEQKGTFEVQGKKYHANSATGEIKLEAGWIEDDGKRYYADEEGVLYANQFIRFGNIYYYMGDDGSVQKGTFGANGKKYHANSDTGQIKLEAGWIEDNGKKYYSYGGGEIFYSQFISFGAISYYMGADGSIQKGVIQTGDKVYYADESTGQIQKKVGWIDSGGKRYFSNEAGILYSSQFISFGAVTYYMGADGSLQKGIIQAGDKVYYADESTGQIQRKVGWIDSGGKRYFSNEAGILYSSQFISFGAVTYYMGADGSLQKGIIQAGDKVYYADESTGQIQKKVGWIDSGGKRYFSNEAGILYSSQFISFGAVTYYMGADGSLQKGIIQAGDKVYYSDESTGQIQKKVGWIDSGGKRYFSNEAGILYSSQFISFGAVTYYMGNDGSLQKGIIQTGGKLYYADESTGQIQKKAGWIESGGKKYYSNEAGVLYSSQFISFGSNCYYMGADGSMQKGKQYINGKWYYFDEETGLMIRSTGWFSSGPNRYYQKSDGTLAIGYTDIDNIRYYFNSSGVLASKMGIDVSQWQGNIDWRKVKEAGVEFAFIRVGYRGSASGNLAADPYYKQNIEGALAAGIKVGVYFFSQATTVQEAREEASYTYNLIKNYNITYPVAFDTEYYDSAHSGRADKLSASTRTLLANIFCSEIRNYGYTAMIYSGTYFMNNNLQMSLLTNCLVWVAQYNKELQYKGTYKCWQYSSSGRVNGINGNVDMNVWIN</sequence>
<comment type="similarity">
    <text evidence="1">Belongs to the glycosyl hydrolase 25 family.</text>
</comment>
<dbReference type="GO" id="GO:0016052">
    <property type="term" value="P:carbohydrate catabolic process"/>
    <property type="evidence" value="ECO:0007669"/>
    <property type="project" value="TreeGrafter"/>
</dbReference>
<evidence type="ECO:0000313" key="5">
    <source>
        <dbReference type="EMBL" id="EEG73561.1"/>
    </source>
</evidence>
<feature type="signal peptide" evidence="4">
    <location>
        <begin position="1"/>
        <end position="24"/>
    </location>
</feature>
<dbReference type="AlphaFoldDB" id="C0C2D7"/>
<protein>
    <submittedName>
        <fullName evidence="5">Glycosyl hydrolase family 25</fullName>
    </submittedName>
</protein>
<feature type="chain" id="PRO_5002896332" evidence="4">
    <location>
        <begin position="25"/>
        <end position="1038"/>
    </location>
</feature>
<comment type="caution">
    <text evidence="5">The sequence shown here is derived from an EMBL/GenBank/DDBJ whole genome shotgun (WGS) entry which is preliminary data.</text>
</comment>